<sequence length="342" mass="37669">MKQKRVEILLLAIFGIVLFISGCSKEGTNTTNQSSSKNVTLKVKSAQVMVADDGNDKENLIAVKVKVTNNAKDDLEYSQTDFGLKDSQGNVKSGIDTPFFGDADGSINAIDMGQLSNGESQTGYVFFKAKQGPKYTVTFKGTLDNDNSDDVKISQGLNTKVVIDRSDSSLKAAKAYIQGVFFGDQPDDYDDIVENNVIKESATFNKELASNISKRGFFNNEFSDEEDDTLVKAYQTANAKKTRIKPTLKYLTGNTAVVNISGYTLSLSDVYDTYDDKYDSVENVDNKTVIDRVTDIFSSEKPAKIKNSDVDLVLKRHGDKWEIDTSSNQYDEVVDTFAGTGF</sequence>
<dbReference type="Pfam" id="PF11611">
    <property type="entry name" value="DUF4352"/>
    <property type="match status" value="1"/>
</dbReference>
<protein>
    <submittedName>
        <fullName evidence="4">DUF5105 domain-containing protein</fullName>
    </submittedName>
</protein>
<evidence type="ECO:0000313" key="5">
    <source>
        <dbReference type="Proteomes" id="UP000436655"/>
    </source>
</evidence>
<proteinExistence type="predicted"/>
<evidence type="ECO:0000256" key="1">
    <source>
        <dbReference type="ARBA" id="ARBA00022729"/>
    </source>
</evidence>
<dbReference type="InterPro" id="IPR031343">
    <property type="entry name" value="DUF5105"/>
</dbReference>
<dbReference type="EMBL" id="VDFN01000012">
    <property type="protein sequence ID" value="MQS45915.1"/>
    <property type="molecule type" value="Genomic_DNA"/>
</dbReference>
<dbReference type="Proteomes" id="UP000436655">
    <property type="component" value="Unassembled WGS sequence"/>
</dbReference>
<dbReference type="InterPro" id="IPR029050">
    <property type="entry name" value="Immunoprotect_excell_Ig-like"/>
</dbReference>
<evidence type="ECO:0000259" key="2">
    <source>
        <dbReference type="Pfam" id="PF11611"/>
    </source>
</evidence>
<accession>A0ABW9P9G8</accession>
<keyword evidence="1" id="KW-0732">Signal</keyword>
<organism evidence="4 5">
    <name type="scientific">Companilactobacillus mishanensis</name>
    <dbReference type="NCBI Taxonomy" id="2486008"/>
    <lineage>
        <taxon>Bacteria</taxon>
        <taxon>Bacillati</taxon>
        <taxon>Bacillota</taxon>
        <taxon>Bacilli</taxon>
        <taxon>Lactobacillales</taxon>
        <taxon>Lactobacillaceae</taxon>
        <taxon>Companilactobacillus</taxon>
    </lineage>
</organism>
<gene>
    <name evidence="4" type="ORF">FHL03_10500</name>
</gene>
<feature type="domain" description="DUF5105" evidence="3">
    <location>
        <begin position="166"/>
        <end position="337"/>
    </location>
</feature>
<comment type="caution">
    <text evidence="4">The sequence shown here is derived from an EMBL/GenBank/DDBJ whole genome shotgun (WGS) entry which is preliminary data.</text>
</comment>
<dbReference type="InterPro" id="IPR029051">
    <property type="entry name" value="DUF4352"/>
</dbReference>
<feature type="domain" description="DUF4352" evidence="2">
    <location>
        <begin position="35"/>
        <end position="141"/>
    </location>
</feature>
<dbReference type="Pfam" id="PF17118">
    <property type="entry name" value="DUF5105"/>
    <property type="match status" value="1"/>
</dbReference>
<keyword evidence="5" id="KW-1185">Reference proteome</keyword>
<dbReference type="Gene3D" id="2.60.40.1240">
    <property type="match status" value="1"/>
</dbReference>
<dbReference type="PROSITE" id="PS51257">
    <property type="entry name" value="PROKAR_LIPOPROTEIN"/>
    <property type="match status" value="1"/>
</dbReference>
<dbReference type="RefSeq" id="WP_125704250.1">
    <property type="nucleotide sequence ID" value="NZ_JBHTOO010000004.1"/>
</dbReference>
<name>A0ABW9P9G8_9LACO</name>
<reference evidence="4 5" key="1">
    <citation type="journal article" date="2019" name="Syst. Appl. Microbiol.">
        <title>Polyphasic characterization of two novel Lactobacillus spp. isolated from blown salami packages: Description of Lactobacillus halodurans sp. nov. and Lactobacillus salsicarnum sp. nov.</title>
        <authorList>
            <person name="Schuster J.A."/>
            <person name="Klingl A."/>
            <person name="Vogel R.F."/>
            <person name="Ehrmann M.A."/>
        </authorList>
    </citation>
    <scope>NUCLEOTIDE SEQUENCE [LARGE SCALE GENOMIC DNA]</scope>
    <source>
        <strain evidence="4 5">TMW 1.2098</strain>
    </source>
</reference>
<evidence type="ECO:0000313" key="4">
    <source>
        <dbReference type="EMBL" id="MQS45915.1"/>
    </source>
</evidence>
<evidence type="ECO:0000259" key="3">
    <source>
        <dbReference type="Pfam" id="PF17118"/>
    </source>
</evidence>